<protein>
    <submittedName>
        <fullName evidence="1">Uncharacterized protein</fullName>
    </submittedName>
</protein>
<organism evidence="1 2">
    <name type="scientific">Bacillus phage vB_BsuS_PJN02</name>
    <dbReference type="NCBI Taxonomy" id="2920374"/>
    <lineage>
        <taxon>Viruses</taxon>
        <taxon>Duplodnaviria</taxon>
        <taxon>Heunggongvirae</taxon>
        <taxon>Uroviricota</taxon>
        <taxon>Caudoviricetes</taxon>
        <taxon>Heleneionescovirinae</taxon>
        <taxon>Zhangjivirus</taxon>
        <taxon>Zhangjivirus PJN02</taxon>
    </lineage>
</organism>
<sequence length="55" mass="6628">MNKIHKVLSYEAKNLSVLIDRLNKDIDNYNNWNTDLRIDVNRESGCYFYILTVYK</sequence>
<dbReference type="Proteomes" id="UP000829276">
    <property type="component" value="Segment"/>
</dbReference>
<reference evidence="1" key="1">
    <citation type="submission" date="2022-02" db="EMBL/GenBank/DDBJ databases">
        <authorList>
            <person name="Nazir A."/>
            <person name="Chen Y."/>
            <person name="Liu Y."/>
        </authorList>
    </citation>
    <scope>NUCLEOTIDE SEQUENCE</scope>
</reference>
<name>A0AC61TS06_9CAUD</name>
<keyword evidence="2" id="KW-1185">Reference proteome</keyword>
<evidence type="ECO:0000313" key="1">
    <source>
        <dbReference type="EMBL" id="UNH58468.1"/>
    </source>
</evidence>
<evidence type="ECO:0000313" key="2">
    <source>
        <dbReference type="Proteomes" id="UP000829276"/>
    </source>
</evidence>
<dbReference type="EMBL" id="OM634653">
    <property type="protein sequence ID" value="UNH58468.1"/>
    <property type="molecule type" value="Genomic_DNA"/>
</dbReference>
<proteinExistence type="predicted"/>
<accession>A0AC61TS06</accession>